<name>A0A3P7IQV6_STRVU</name>
<feature type="compositionally biased region" description="Polar residues" evidence="1">
    <location>
        <begin position="59"/>
        <end position="74"/>
    </location>
</feature>
<dbReference type="Gene3D" id="1.20.58.2170">
    <property type="match status" value="1"/>
</dbReference>
<accession>A0A3P7IQV6</accession>
<gene>
    <name evidence="2" type="ORF">SVUK_LOCUS2872</name>
</gene>
<dbReference type="OrthoDB" id="5866848at2759"/>
<dbReference type="AlphaFoldDB" id="A0A3P7IQV6"/>
<organism evidence="2 3">
    <name type="scientific">Strongylus vulgaris</name>
    <name type="common">Blood worm</name>
    <dbReference type="NCBI Taxonomy" id="40348"/>
    <lineage>
        <taxon>Eukaryota</taxon>
        <taxon>Metazoa</taxon>
        <taxon>Ecdysozoa</taxon>
        <taxon>Nematoda</taxon>
        <taxon>Chromadorea</taxon>
        <taxon>Rhabditida</taxon>
        <taxon>Rhabditina</taxon>
        <taxon>Rhabditomorpha</taxon>
        <taxon>Strongyloidea</taxon>
        <taxon>Strongylidae</taxon>
        <taxon>Strongylus</taxon>
    </lineage>
</organism>
<protein>
    <submittedName>
        <fullName evidence="2">Uncharacterized protein</fullName>
    </submittedName>
</protein>
<dbReference type="InterPro" id="IPR046426">
    <property type="entry name" value="DAXX_histone-bd_sf"/>
</dbReference>
<sequence length="221" mass="25162">MEFVENNRDDFRESSASPSVGVEFALPTTCGEDGSYNVKAKECSQDIPETLNKQPVDEGNTTTAKQEPPTSSKTLSIPKLHSLIRMRQKLVKHIHQLEVREVCFEDEAKEMFYINHERKLKKALLEVEKTLHKHGALVDVDEDLQAYYDNTYSPNINVVDTGNELLNKRISDLMNKKIFDKEKVITPSFDEIRDIMCELRAEHGSSSGIPDPEKESDAFCE</sequence>
<dbReference type="GO" id="GO:0042393">
    <property type="term" value="F:histone binding"/>
    <property type="evidence" value="ECO:0007669"/>
    <property type="project" value="InterPro"/>
</dbReference>
<keyword evidence="3" id="KW-1185">Reference proteome</keyword>
<dbReference type="EMBL" id="UYYB01006830">
    <property type="protein sequence ID" value="VDM67874.1"/>
    <property type="molecule type" value="Genomic_DNA"/>
</dbReference>
<evidence type="ECO:0000313" key="2">
    <source>
        <dbReference type="EMBL" id="VDM67874.1"/>
    </source>
</evidence>
<feature type="region of interest" description="Disordered" evidence="1">
    <location>
        <begin position="41"/>
        <end position="74"/>
    </location>
</feature>
<evidence type="ECO:0000256" key="1">
    <source>
        <dbReference type="SAM" id="MobiDB-lite"/>
    </source>
</evidence>
<dbReference type="Proteomes" id="UP000270094">
    <property type="component" value="Unassembled WGS sequence"/>
</dbReference>
<reference evidence="2 3" key="1">
    <citation type="submission" date="2018-11" db="EMBL/GenBank/DDBJ databases">
        <authorList>
            <consortium name="Pathogen Informatics"/>
        </authorList>
    </citation>
    <scope>NUCLEOTIDE SEQUENCE [LARGE SCALE GENOMIC DNA]</scope>
</reference>
<evidence type="ECO:0000313" key="3">
    <source>
        <dbReference type="Proteomes" id="UP000270094"/>
    </source>
</evidence>
<proteinExistence type="predicted"/>
<feature type="region of interest" description="Disordered" evidence="1">
    <location>
        <begin position="1"/>
        <end position="23"/>
    </location>
</feature>
<feature type="compositionally biased region" description="Basic and acidic residues" evidence="1">
    <location>
        <begin position="1"/>
        <end position="13"/>
    </location>
</feature>